<accession>A0A2P1CIK1</accession>
<organism evidence="1 2">
    <name type="scientific">Microbacterium phage Pajaza</name>
    <dbReference type="NCBI Taxonomy" id="2099443"/>
    <lineage>
        <taxon>Viruses</taxon>
        <taxon>Duplodnaviria</taxon>
        <taxon>Heunggongvirae</taxon>
        <taxon>Uroviricota</taxon>
        <taxon>Caudoviricetes</taxon>
        <taxon>Pikminvirus</taxon>
        <taxon>Pikminvirus pikmin</taxon>
    </lineage>
</organism>
<evidence type="ECO:0000313" key="1">
    <source>
        <dbReference type="EMBL" id="AVJ50999.1"/>
    </source>
</evidence>
<evidence type="ECO:0000313" key="2">
    <source>
        <dbReference type="Proteomes" id="UP000241138"/>
    </source>
</evidence>
<protein>
    <submittedName>
        <fullName evidence="1">Uncharacterized protein</fullName>
    </submittedName>
</protein>
<dbReference type="Proteomes" id="UP000241138">
    <property type="component" value="Segment"/>
</dbReference>
<name>A0A2P1CIK1_9CAUD</name>
<sequence>MDELNSLLSNLPNYALITEDMKQAALEGARIPDEQLRWPGEDGYEATYDVFFAAITLVGFLRAQPFVNSASSEGTSVSVEKPDWDALLAYYRSQSPIVSVTGNSVLQRVTIPDVPHVRRTDMSGRWDSNGDVDTDLG</sequence>
<proteinExistence type="predicted"/>
<reference evidence="1 2" key="1">
    <citation type="submission" date="2018-02" db="EMBL/GenBank/DDBJ databases">
        <authorList>
            <person name="Zacj K.M."/>
            <person name="Aull H.G."/>
            <person name="Garlena R.A."/>
            <person name="Russell D.A."/>
            <person name="Pope W.H."/>
            <person name="Jacobs-Sera D."/>
            <person name="Hatfull G.F."/>
        </authorList>
    </citation>
    <scope>NUCLEOTIDE SEQUENCE [LARGE SCALE GENOMIC DNA]</scope>
</reference>
<gene>
    <name evidence="1" type="primary">8</name>
    <name evidence="1" type="ORF">PBI_PAJAZA_8</name>
</gene>
<dbReference type="EMBL" id="MG944216">
    <property type="protein sequence ID" value="AVJ50999.1"/>
    <property type="molecule type" value="Genomic_DNA"/>
</dbReference>